<feature type="transmembrane region" description="Helical" evidence="6">
    <location>
        <begin position="22"/>
        <end position="39"/>
    </location>
</feature>
<sequence>MSLLAPVDIYCERLAPGFWAEPVNALSNLAFVVAALVAWRTARRMGVSAPMLWVLIALAAMIGVGSFLFHTFANGWSEYADTIPIWSFVALYVLAAVHFLGGVAPGRLTVIAVVVAAVATVVFLASGEGAAPVAEAIPDPLNGSQQYAPALVALLVFTAVSWRRQLAMRGWITGATLAFMVSLAFRTVDMRVCAGFPLGTHFIWHLLNAVMIGLLLQALVRGMADRRGPERA</sequence>
<dbReference type="EMBL" id="FOEP01000016">
    <property type="protein sequence ID" value="SEQ90476.1"/>
    <property type="molecule type" value="Genomic_DNA"/>
</dbReference>
<feature type="transmembrane region" description="Helical" evidence="6">
    <location>
        <begin position="83"/>
        <end position="101"/>
    </location>
</feature>
<evidence type="ECO:0000256" key="6">
    <source>
        <dbReference type="SAM" id="Phobius"/>
    </source>
</evidence>
<accession>A0A1H9JU82</accession>
<dbReference type="STRING" id="657014.SAMN04488092_11635"/>
<evidence type="ECO:0000256" key="4">
    <source>
        <dbReference type="ARBA" id="ARBA00022989"/>
    </source>
</evidence>
<keyword evidence="2 6" id="KW-0812">Transmembrane</keyword>
<evidence type="ECO:0000256" key="5">
    <source>
        <dbReference type="ARBA" id="ARBA00023136"/>
    </source>
</evidence>
<evidence type="ECO:0000256" key="1">
    <source>
        <dbReference type="ARBA" id="ARBA00004141"/>
    </source>
</evidence>
<feature type="transmembrane region" description="Helical" evidence="6">
    <location>
        <begin position="51"/>
        <end position="71"/>
    </location>
</feature>
<dbReference type="AlphaFoldDB" id="A0A1H9JU82"/>
<evidence type="ECO:0000313" key="7">
    <source>
        <dbReference type="EMBL" id="SEQ90476.1"/>
    </source>
</evidence>
<organism evidence="7 8">
    <name type="scientific">Thalassovita taeanensis</name>
    <dbReference type="NCBI Taxonomy" id="657014"/>
    <lineage>
        <taxon>Bacteria</taxon>
        <taxon>Pseudomonadati</taxon>
        <taxon>Pseudomonadota</taxon>
        <taxon>Alphaproteobacteria</taxon>
        <taxon>Rhodobacterales</taxon>
        <taxon>Roseobacteraceae</taxon>
        <taxon>Thalassovita</taxon>
    </lineage>
</organism>
<comment type="subcellular location">
    <subcellularLocation>
        <location evidence="1">Membrane</location>
        <topology evidence="1">Multi-pass membrane protein</topology>
    </subcellularLocation>
</comment>
<evidence type="ECO:0000256" key="3">
    <source>
        <dbReference type="ARBA" id="ARBA00022801"/>
    </source>
</evidence>
<dbReference type="InterPro" id="IPR008901">
    <property type="entry name" value="ACER"/>
</dbReference>
<proteinExistence type="predicted"/>
<keyword evidence="5 6" id="KW-0472">Membrane</keyword>
<reference evidence="7 8" key="1">
    <citation type="submission" date="2016-10" db="EMBL/GenBank/DDBJ databases">
        <authorList>
            <person name="de Groot N.N."/>
        </authorList>
    </citation>
    <scope>NUCLEOTIDE SEQUENCE [LARGE SCALE GENOMIC DNA]</scope>
    <source>
        <strain evidence="7 8">DSM 22007</strain>
    </source>
</reference>
<dbReference type="GO" id="GO:0016020">
    <property type="term" value="C:membrane"/>
    <property type="evidence" value="ECO:0007669"/>
    <property type="project" value="UniProtKB-SubCell"/>
</dbReference>
<dbReference type="GO" id="GO:0016811">
    <property type="term" value="F:hydrolase activity, acting on carbon-nitrogen (but not peptide) bonds, in linear amides"/>
    <property type="evidence" value="ECO:0007669"/>
    <property type="project" value="InterPro"/>
</dbReference>
<feature type="transmembrane region" description="Helical" evidence="6">
    <location>
        <begin position="200"/>
        <end position="220"/>
    </location>
</feature>
<dbReference type="Proteomes" id="UP000198634">
    <property type="component" value="Unassembled WGS sequence"/>
</dbReference>
<dbReference type="GO" id="GO:0006672">
    <property type="term" value="P:ceramide metabolic process"/>
    <property type="evidence" value="ECO:0007669"/>
    <property type="project" value="InterPro"/>
</dbReference>
<evidence type="ECO:0000256" key="2">
    <source>
        <dbReference type="ARBA" id="ARBA00022692"/>
    </source>
</evidence>
<protein>
    <submittedName>
        <fullName evidence="7">Ceramidase</fullName>
    </submittedName>
</protein>
<keyword evidence="8" id="KW-1185">Reference proteome</keyword>
<feature type="transmembrane region" description="Helical" evidence="6">
    <location>
        <begin position="108"/>
        <end position="126"/>
    </location>
</feature>
<feature type="transmembrane region" description="Helical" evidence="6">
    <location>
        <begin position="146"/>
        <end position="163"/>
    </location>
</feature>
<dbReference type="RefSeq" id="WP_090270981.1">
    <property type="nucleotide sequence ID" value="NZ_FOEP01000016.1"/>
</dbReference>
<dbReference type="Pfam" id="PF05875">
    <property type="entry name" value="Ceramidase"/>
    <property type="match status" value="1"/>
</dbReference>
<name>A0A1H9JU82_9RHOB</name>
<dbReference type="OrthoDB" id="277121at2"/>
<gene>
    <name evidence="7" type="ORF">SAMN04488092_11635</name>
</gene>
<keyword evidence="4 6" id="KW-1133">Transmembrane helix</keyword>
<evidence type="ECO:0000313" key="8">
    <source>
        <dbReference type="Proteomes" id="UP000198634"/>
    </source>
</evidence>
<keyword evidence="3" id="KW-0378">Hydrolase</keyword>
<feature type="transmembrane region" description="Helical" evidence="6">
    <location>
        <begin position="170"/>
        <end position="188"/>
    </location>
</feature>